<organism evidence="1 2">
    <name type="scientific">Citrullus colocynthis</name>
    <name type="common">colocynth</name>
    <dbReference type="NCBI Taxonomy" id="252529"/>
    <lineage>
        <taxon>Eukaryota</taxon>
        <taxon>Viridiplantae</taxon>
        <taxon>Streptophyta</taxon>
        <taxon>Embryophyta</taxon>
        <taxon>Tracheophyta</taxon>
        <taxon>Spermatophyta</taxon>
        <taxon>Magnoliopsida</taxon>
        <taxon>eudicotyledons</taxon>
        <taxon>Gunneridae</taxon>
        <taxon>Pentapetalae</taxon>
        <taxon>rosids</taxon>
        <taxon>fabids</taxon>
        <taxon>Cucurbitales</taxon>
        <taxon>Cucurbitaceae</taxon>
        <taxon>Benincaseae</taxon>
        <taxon>Citrullus</taxon>
    </lineage>
</organism>
<reference evidence="1 2" key="1">
    <citation type="submission" date="2024-03" db="EMBL/GenBank/DDBJ databases">
        <authorList>
            <person name="Gkanogiannis A."/>
            <person name="Becerra Lopez-Lavalle L."/>
        </authorList>
    </citation>
    <scope>NUCLEOTIDE SEQUENCE [LARGE SCALE GENOMIC DNA]</scope>
</reference>
<dbReference type="Proteomes" id="UP001642487">
    <property type="component" value="Chromosome 8"/>
</dbReference>
<name>A0ABP0Z505_9ROSI</name>
<protein>
    <submittedName>
        <fullName evidence="1">Uncharacterized protein</fullName>
    </submittedName>
</protein>
<proteinExistence type="predicted"/>
<sequence length="121" mass="14416">MPQLPNKAMREKKKYTTDWREKLEREIRVAITRFPERDQTINNNNNRVQLRKSARRPTIDNKPPQFLFHFQTTTGSFKEFRTGRVKLSKFLFHESVDPLHSVLSSSLFILRPDSSIKIWAE</sequence>
<evidence type="ECO:0000313" key="1">
    <source>
        <dbReference type="EMBL" id="CAK9327859.1"/>
    </source>
</evidence>
<keyword evidence="2" id="KW-1185">Reference proteome</keyword>
<evidence type="ECO:0000313" key="2">
    <source>
        <dbReference type="Proteomes" id="UP001642487"/>
    </source>
</evidence>
<dbReference type="EMBL" id="OZ021742">
    <property type="protein sequence ID" value="CAK9327859.1"/>
    <property type="molecule type" value="Genomic_DNA"/>
</dbReference>
<accession>A0ABP0Z505</accession>
<gene>
    <name evidence="1" type="ORF">CITCOLO1_LOCUS20252</name>
</gene>